<accession>A0ABM6FGQ5</accession>
<evidence type="ECO:0000313" key="1">
    <source>
        <dbReference type="EMBL" id="AOZ11141.1"/>
    </source>
</evidence>
<sequence length="133" mass="15249">MFESLEVTFRTRHGKHYKDVVIDLMFERRTAIAMAFLDARRTVALVPKQPLQFHVRSGPYETDPMPVAEAVIAACLSDLEDELFVEVRAGRDLRWTSATFDHPRIARWAGWTSKIRRVAHSYAAQMKCRAVAS</sequence>
<name>A0ABM6FGQ5_9BURK</name>
<keyword evidence="1" id="KW-0614">Plasmid</keyword>
<dbReference type="Proteomes" id="UP000177515">
    <property type="component" value="Plasmid unnamed1"/>
</dbReference>
<protein>
    <recommendedName>
        <fullName evidence="3">DUF2442 domain-containing protein</fullName>
    </recommendedName>
</protein>
<evidence type="ECO:0000313" key="2">
    <source>
        <dbReference type="Proteomes" id="UP000177515"/>
    </source>
</evidence>
<proteinExistence type="predicted"/>
<organism evidence="1 2">
    <name type="scientific">Cupriavidus malaysiensis</name>
    <dbReference type="NCBI Taxonomy" id="367825"/>
    <lineage>
        <taxon>Bacteria</taxon>
        <taxon>Pseudomonadati</taxon>
        <taxon>Pseudomonadota</taxon>
        <taxon>Betaproteobacteria</taxon>
        <taxon>Burkholderiales</taxon>
        <taxon>Burkholderiaceae</taxon>
        <taxon>Cupriavidus</taxon>
    </lineage>
</organism>
<dbReference type="EMBL" id="CP017756">
    <property type="protein sequence ID" value="AOZ11141.1"/>
    <property type="molecule type" value="Genomic_DNA"/>
</dbReference>
<keyword evidence="2" id="KW-1185">Reference proteome</keyword>
<geneLocation type="plasmid" evidence="1 2">
    <name>unnamed1</name>
</geneLocation>
<dbReference type="RefSeq" id="WP_071073727.1">
    <property type="nucleotide sequence ID" value="NZ_CP017756.1"/>
</dbReference>
<evidence type="ECO:0008006" key="3">
    <source>
        <dbReference type="Google" id="ProtNLM"/>
    </source>
</evidence>
<reference evidence="1 2" key="1">
    <citation type="submission" date="2016-10" db="EMBL/GenBank/DDBJ databases">
        <title>Complete genome sequences of three Cupriavidus strains isolated from various Malaysian environments.</title>
        <authorList>
            <person name="Abdullah A.A.-A."/>
            <person name="Shafie N.A.H."/>
            <person name="Lau N.S."/>
        </authorList>
    </citation>
    <scope>NUCLEOTIDE SEQUENCE [LARGE SCALE GENOMIC DNA]</scope>
    <source>
        <strain evidence="1 2">USMAA1020</strain>
        <plasmid evidence="1 2">unnamed1</plasmid>
    </source>
</reference>
<gene>
    <name evidence="1" type="ORF">BKK80_34870</name>
</gene>